<feature type="domain" description="Gelsolin-like" evidence="4">
    <location>
        <begin position="440"/>
        <end position="485"/>
    </location>
</feature>
<keyword evidence="1" id="KW-0677">Repeat</keyword>
<dbReference type="FunFam" id="3.40.20.10:FF:000002">
    <property type="entry name" value="Gelsolin"/>
    <property type="match status" value="1"/>
</dbReference>
<dbReference type="SUPFAM" id="SSF55753">
    <property type="entry name" value="Actin depolymerizing proteins"/>
    <property type="match status" value="4"/>
</dbReference>
<dbReference type="SMART" id="SM00262">
    <property type="entry name" value="GEL"/>
    <property type="match status" value="4"/>
</dbReference>
<dbReference type="CDD" id="cd11290">
    <property type="entry name" value="gelsolin_S1_like"/>
    <property type="match status" value="1"/>
</dbReference>
<dbReference type="Pfam" id="PF00626">
    <property type="entry name" value="Gelsolin"/>
    <property type="match status" value="4"/>
</dbReference>
<protein>
    <recommendedName>
        <fullName evidence="4">Gelsolin-like domain-containing protein</fullName>
    </recommendedName>
</protein>
<feature type="domain" description="Gelsolin-like" evidence="4">
    <location>
        <begin position="61"/>
        <end position="145"/>
    </location>
</feature>
<evidence type="ECO:0000256" key="2">
    <source>
        <dbReference type="SAM" id="MobiDB-lite"/>
    </source>
</evidence>
<keyword evidence="6" id="KW-1185">Reference proteome</keyword>
<dbReference type="InterPro" id="IPR007123">
    <property type="entry name" value="Gelsolin-like_dom"/>
</dbReference>
<feature type="compositionally biased region" description="Low complexity" evidence="2">
    <location>
        <begin position="400"/>
        <end position="412"/>
    </location>
</feature>
<dbReference type="GO" id="GO:0051015">
    <property type="term" value="F:actin filament binding"/>
    <property type="evidence" value="ECO:0007669"/>
    <property type="project" value="InterPro"/>
</dbReference>
<accession>A0A9P0F3M5</accession>
<evidence type="ECO:0000259" key="4">
    <source>
        <dbReference type="Pfam" id="PF00626"/>
    </source>
</evidence>
<dbReference type="Gene3D" id="3.40.20.10">
    <property type="entry name" value="Severin"/>
    <property type="match status" value="4"/>
</dbReference>
<feature type="domain" description="Gelsolin-like" evidence="4">
    <location>
        <begin position="189"/>
        <end position="253"/>
    </location>
</feature>
<organism evidence="5 6">
    <name type="scientific">Bemisia tabaci</name>
    <name type="common">Sweetpotato whitefly</name>
    <name type="synonym">Aleurodes tabaci</name>
    <dbReference type="NCBI Taxonomy" id="7038"/>
    <lineage>
        <taxon>Eukaryota</taxon>
        <taxon>Metazoa</taxon>
        <taxon>Ecdysozoa</taxon>
        <taxon>Arthropoda</taxon>
        <taxon>Hexapoda</taxon>
        <taxon>Insecta</taxon>
        <taxon>Pterygota</taxon>
        <taxon>Neoptera</taxon>
        <taxon>Paraneoptera</taxon>
        <taxon>Hemiptera</taxon>
        <taxon>Sternorrhyncha</taxon>
        <taxon>Aleyrodoidea</taxon>
        <taxon>Aleyrodidae</taxon>
        <taxon>Aleyrodinae</taxon>
        <taxon>Bemisia</taxon>
    </lineage>
</organism>
<dbReference type="EMBL" id="OU963866">
    <property type="protein sequence ID" value="CAH0390585.1"/>
    <property type="molecule type" value="Genomic_DNA"/>
</dbReference>
<evidence type="ECO:0000313" key="6">
    <source>
        <dbReference type="Proteomes" id="UP001152759"/>
    </source>
</evidence>
<dbReference type="InterPro" id="IPR029006">
    <property type="entry name" value="ADF-H/Gelsolin-like_dom_sf"/>
</dbReference>
<dbReference type="InterPro" id="IPR007122">
    <property type="entry name" value="Villin/Gelsolin"/>
</dbReference>
<dbReference type="CDD" id="cd11289">
    <property type="entry name" value="gelsolin_S2_like"/>
    <property type="match status" value="1"/>
</dbReference>
<gene>
    <name evidence="5" type="ORF">BEMITA_LOCUS9293</name>
</gene>
<reference evidence="5" key="1">
    <citation type="submission" date="2021-12" db="EMBL/GenBank/DDBJ databases">
        <authorList>
            <person name="King R."/>
        </authorList>
    </citation>
    <scope>NUCLEOTIDE SEQUENCE</scope>
</reference>
<sequence length="545" mass="60734">MTSSGLDSFGRLAALALVLTFGAALFSQCSAATTNRPIVMHPAFGSAGKQAGLRIWRIENFEPVPYPPKDYGKFYSGDSYIVLNTKEDTSSKGKFTWDIHYWLGNQTSQDESGAAAILSVELDDYLGGGPVQHREVQEHETQLFLSYFKSGVRYLPGGVASGFKHAETNAAGEKKLYQVKGKRNIRIRQVNLGLASMNKGDCFILDAGTEIYVFVGAKAKRTERLKAISAANQIRDQDHAGRSKVVIVDDSATADEVKKFFQVLGGGSLNELPDENYGGDDQEFENKQDATVTLYKISDSTGKVVSEKISEKPLTQKMLNSDDSFILDTVTSGIFVWVGKRSTTQEKVDALKKAQVFLSSNNYPAWTSITRVIEGGEPSVFKNYFSDWRDAALLGGLNKGGNSPSPSPTTRTRTGRDVRHIEPRLYWLSIENKLNISNVPAYSQEDLIDDDVMILDTDQIVYIWIGTDASAREEQVVQNHTKDVLDYIHAMTDNVSFIKQGDEPEDFKSYFNSWDPNLWRTRRENEDKFLSGSNDIFLHSEKTHV</sequence>
<feature type="chain" id="PRO_5040330328" description="Gelsolin-like domain-containing protein" evidence="3">
    <location>
        <begin position="32"/>
        <end position="545"/>
    </location>
</feature>
<feature type="region of interest" description="Disordered" evidence="2">
    <location>
        <begin position="396"/>
        <end position="415"/>
    </location>
</feature>
<dbReference type="Proteomes" id="UP001152759">
    <property type="component" value="Chromosome 5"/>
</dbReference>
<feature type="domain" description="Gelsolin-like" evidence="4">
    <location>
        <begin position="311"/>
        <end position="381"/>
    </location>
</feature>
<dbReference type="KEGG" id="btab:109040820"/>
<dbReference type="GO" id="GO:0008154">
    <property type="term" value="P:actin polymerization or depolymerization"/>
    <property type="evidence" value="ECO:0007669"/>
    <property type="project" value="TreeGrafter"/>
</dbReference>
<dbReference type="PANTHER" id="PTHR11977">
    <property type="entry name" value="VILLIN"/>
    <property type="match status" value="1"/>
</dbReference>
<evidence type="ECO:0000313" key="5">
    <source>
        <dbReference type="EMBL" id="CAH0390585.1"/>
    </source>
</evidence>
<dbReference type="PANTHER" id="PTHR11977:SF123">
    <property type="entry name" value="GELSOLIN"/>
    <property type="match status" value="1"/>
</dbReference>
<name>A0A9P0F3M5_BEMTA</name>
<evidence type="ECO:0000256" key="1">
    <source>
        <dbReference type="ARBA" id="ARBA00022737"/>
    </source>
</evidence>
<dbReference type="CDD" id="cd11292">
    <property type="entry name" value="gelsolin_S3_like"/>
    <property type="match status" value="1"/>
</dbReference>
<dbReference type="GO" id="GO:0005737">
    <property type="term" value="C:cytoplasm"/>
    <property type="evidence" value="ECO:0007669"/>
    <property type="project" value="TreeGrafter"/>
</dbReference>
<feature type="signal peptide" evidence="3">
    <location>
        <begin position="1"/>
        <end position="31"/>
    </location>
</feature>
<evidence type="ECO:0000256" key="3">
    <source>
        <dbReference type="SAM" id="SignalP"/>
    </source>
</evidence>
<proteinExistence type="predicted"/>
<dbReference type="GO" id="GO:0015629">
    <property type="term" value="C:actin cytoskeleton"/>
    <property type="evidence" value="ECO:0007669"/>
    <property type="project" value="TreeGrafter"/>
</dbReference>
<dbReference type="PRINTS" id="PR00597">
    <property type="entry name" value="GELSOLIN"/>
</dbReference>
<dbReference type="AlphaFoldDB" id="A0A9P0F3M5"/>
<keyword evidence="3" id="KW-0732">Signal</keyword>